<sequence>MKMFMFFMLMINFLFINFNNPLMLGILIFIQTILMINLMGKIYYSFWFSYIFLLVFIGGLFILFFYMISLIYNNKFFNKFNNIYITMLLIFMLLNYKMIYFNNMEKLPMNYINLNNNLNMIKLYNFPNNLINLILIIILLLLLIIVVKITNFNKGPIRSNYKKKNYYTINQYIK</sequence>
<feature type="transmembrane region" description="Helical" evidence="1">
    <location>
        <begin position="83"/>
        <end position="101"/>
    </location>
</feature>
<keyword evidence="1" id="KW-1133">Transmembrane helix</keyword>
<feature type="transmembrane region" description="Helical" evidence="1">
    <location>
        <begin position="130"/>
        <end position="149"/>
    </location>
</feature>
<evidence type="ECO:0000313" key="2">
    <source>
        <dbReference type="EMBL" id="ATN41150.1"/>
    </source>
</evidence>
<protein>
    <submittedName>
        <fullName evidence="2">NADH dehydrogenase subunit 6</fullName>
    </submittedName>
</protein>
<dbReference type="AlphaFoldDB" id="A0A343LA03"/>
<organism evidence="2">
    <name type="scientific">Diptera sp. 66 LC-2017</name>
    <dbReference type="NCBI Taxonomy" id="2030344"/>
    <lineage>
        <taxon>Eukaryota</taxon>
        <taxon>Metazoa</taxon>
        <taxon>Ecdysozoa</taxon>
        <taxon>Arthropoda</taxon>
        <taxon>Hexapoda</taxon>
        <taxon>Insecta</taxon>
        <taxon>Pterygota</taxon>
        <taxon>Neoptera</taxon>
        <taxon>Endopterygota</taxon>
        <taxon>Diptera</taxon>
    </lineage>
</organism>
<dbReference type="EMBL" id="MF410871">
    <property type="protein sequence ID" value="ATN41150.1"/>
    <property type="molecule type" value="Genomic_DNA"/>
</dbReference>
<evidence type="ECO:0000256" key="1">
    <source>
        <dbReference type="SAM" id="Phobius"/>
    </source>
</evidence>
<feature type="transmembrane region" description="Helical" evidence="1">
    <location>
        <begin position="46"/>
        <end position="71"/>
    </location>
</feature>
<proteinExistence type="predicted"/>
<keyword evidence="1" id="KW-0812">Transmembrane</keyword>
<reference evidence="2" key="1">
    <citation type="journal article" date="2017" name="Mol. Ecol.">
        <title>Shotgun mitogenomics across body size classes in a local assemblage of tropical Diptera: Phylogeny, species diversity and mitochondrial abundance spectrum.</title>
        <authorList>
            <person name="Choo L.Q."/>
            <person name="Crampton-Platt A."/>
            <person name="Vogler A.P."/>
        </authorList>
    </citation>
    <scope>NUCLEOTIDE SEQUENCE</scope>
</reference>
<keyword evidence="2" id="KW-0496">Mitochondrion</keyword>
<keyword evidence="1" id="KW-0472">Membrane</keyword>
<accession>A0A343LA03</accession>
<feature type="transmembrane region" description="Helical" evidence="1">
    <location>
        <begin position="21"/>
        <end position="40"/>
    </location>
</feature>
<geneLocation type="mitochondrion" evidence="2"/>
<gene>
    <name evidence="2" type="primary">nad6</name>
</gene>
<name>A0A343LA03_9DIPT</name>